<sequence>MAAHRKGVLEFDGVQVKPSIDLLTFLRDVCQSDEYAESLKKQVRRVLDKHPVRVPFQTLKSVRDAAREASRPPVHLHKLLERSELCLPNPVTPPRNPELELRIQKLKAQQMNREYDRMTANVDRCRKSVGTAAATSSGVGAEIREVKKQSLAVVNLLLSIGGTFAFFYKAVEYSLPEPHIAAQVLAGLFAAIVVAVAELYFVIKVI</sequence>
<gene>
    <name evidence="1" type="ORF">HPB47_023846</name>
</gene>
<accession>A0AC60Q5W2</accession>
<keyword evidence="2" id="KW-1185">Reference proteome</keyword>
<reference evidence="1 2" key="1">
    <citation type="journal article" date="2020" name="Cell">
        <title>Large-Scale Comparative Analyses of Tick Genomes Elucidate Their Genetic Diversity and Vector Capacities.</title>
        <authorList>
            <consortium name="Tick Genome and Microbiome Consortium (TIGMIC)"/>
            <person name="Jia N."/>
            <person name="Wang J."/>
            <person name="Shi W."/>
            <person name="Du L."/>
            <person name="Sun Y."/>
            <person name="Zhan W."/>
            <person name="Jiang J.F."/>
            <person name="Wang Q."/>
            <person name="Zhang B."/>
            <person name="Ji P."/>
            <person name="Bell-Sakyi L."/>
            <person name="Cui X.M."/>
            <person name="Yuan T.T."/>
            <person name="Jiang B.G."/>
            <person name="Yang W.F."/>
            <person name="Lam T.T."/>
            <person name="Chang Q.C."/>
            <person name="Ding S.J."/>
            <person name="Wang X.J."/>
            <person name="Zhu J.G."/>
            <person name="Ruan X.D."/>
            <person name="Zhao L."/>
            <person name="Wei J.T."/>
            <person name="Ye R.Z."/>
            <person name="Que T.C."/>
            <person name="Du C.H."/>
            <person name="Zhou Y.H."/>
            <person name="Cheng J.X."/>
            <person name="Dai P.F."/>
            <person name="Guo W.B."/>
            <person name="Han X.H."/>
            <person name="Huang E.J."/>
            <person name="Li L.F."/>
            <person name="Wei W."/>
            <person name="Gao Y.C."/>
            <person name="Liu J.Z."/>
            <person name="Shao H.Z."/>
            <person name="Wang X."/>
            <person name="Wang C.C."/>
            <person name="Yang T.C."/>
            <person name="Huo Q.B."/>
            <person name="Li W."/>
            <person name="Chen H.Y."/>
            <person name="Chen S.E."/>
            <person name="Zhou L.G."/>
            <person name="Ni X.B."/>
            <person name="Tian J.H."/>
            <person name="Sheng Y."/>
            <person name="Liu T."/>
            <person name="Pan Y.S."/>
            <person name="Xia L.Y."/>
            <person name="Li J."/>
            <person name="Zhao F."/>
            <person name="Cao W.C."/>
        </authorList>
    </citation>
    <scope>NUCLEOTIDE SEQUENCE [LARGE SCALE GENOMIC DNA]</scope>
    <source>
        <strain evidence="1">Iper-2018</strain>
    </source>
</reference>
<protein>
    <submittedName>
        <fullName evidence="1">Uncharacterized protein</fullName>
    </submittedName>
</protein>
<name>A0AC60Q5W2_IXOPE</name>
<evidence type="ECO:0000313" key="1">
    <source>
        <dbReference type="EMBL" id="KAG0429232.1"/>
    </source>
</evidence>
<comment type="caution">
    <text evidence="1">The sequence shown here is derived from an EMBL/GenBank/DDBJ whole genome shotgun (WGS) entry which is preliminary data.</text>
</comment>
<organism evidence="1 2">
    <name type="scientific">Ixodes persulcatus</name>
    <name type="common">Taiga tick</name>
    <dbReference type="NCBI Taxonomy" id="34615"/>
    <lineage>
        <taxon>Eukaryota</taxon>
        <taxon>Metazoa</taxon>
        <taxon>Ecdysozoa</taxon>
        <taxon>Arthropoda</taxon>
        <taxon>Chelicerata</taxon>
        <taxon>Arachnida</taxon>
        <taxon>Acari</taxon>
        <taxon>Parasitiformes</taxon>
        <taxon>Ixodida</taxon>
        <taxon>Ixodoidea</taxon>
        <taxon>Ixodidae</taxon>
        <taxon>Ixodinae</taxon>
        <taxon>Ixodes</taxon>
    </lineage>
</organism>
<dbReference type="EMBL" id="JABSTQ010009430">
    <property type="protein sequence ID" value="KAG0429232.1"/>
    <property type="molecule type" value="Genomic_DNA"/>
</dbReference>
<evidence type="ECO:0000313" key="2">
    <source>
        <dbReference type="Proteomes" id="UP000805193"/>
    </source>
</evidence>
<dbReference type="Proteomes" id="UP000805193">
    <property type="component" value="Unassembled WGS sequence"/>
</dbReference>
<proteinExistence type="predicted"/>